<organism evidence="2 3">
    <name type="scientific">Alkalibacterium gilvum</name>
    <dbReference type="NCBI Taxonomy" id="1130080"/>
    <lineage>
        <taxon>Bacteria</taxon>
        <taxon>Bacillati</taxon>
        <taxon>Bacillota</taxon>
        <taxon>Bacilli</taxon>
        <taxon>Lactobacillales</taxon>
        <taxon>Carnobacteriaceae</taxon>
        <taxon>Alkalibacterium</taxon>
    </lineage>
</organism>
<evidence type="ECO:0000259" key="1">
    <source>
        <dbReference type="Pfam" id="PF13166"/>
    </source>
</evidence>
<keyword evidence="3" id="KW-1185">Reference proteome</keyword>
<sequence length="163" mass="19501">MFILTHNLYFHKEITYKPIGENSNYQNYWILRKENNISNIQSFKNENPIKNSYSLLWDEMKLNKQSSLLPNILRRILEVYFRHFGGLNIDQEIIKFDGSDKLICASLVKWAHDGSHHYQDDLYMQHRSADNEKFLKVFEQIFINSGHKNHFKMMTKEIDNKTG</sequence>
<dbReference type="Pfam" id="PF13166">
    <property type="entry name" value="AAA_13"/>
    <property type="match status" value="1"/>
</dbReference>
<reference evidence="3" key="1">
    <citation type="submission" date="2016-10" db="EMBL/GenBank/DDBJ databases">
        <authorList>
            <person name="Varghese N."/>
            <person name="Submissions S."/>
        </authorList>
    </citation>
    <scope>NUCLEOTIDE SEQUENCE [LARGE SCALE GENOMIC DNA]</scope>
    <source>
        <strain evidence="3">DSM 25751</strain>
    </source>
</reference>
<dbReference type="OrthoDB" id="9795565at2"/>
<protein>
    <submittedName>
        <fullName evidence="2">AAA domain-containing protein</fullName>
    </submittedName>
</protein>
<dbReference type="AlphaFoldDB" id="A0A1H6UWF2"/>
<name>A0A1H6UWF2_9LACT</name>
<gene>
    <name evidence="2" type="ORF">SAMN04488113_13916</name>
</gene>
<proteinExistence type="predicted"/>
<accession>A0A1H6UWF2</accession>
<dbReference type="InterPro" id="IPR026866">
    <property type="entry name" value="CR006_AAA"/>
</dbReference>
<dbReference type="STRING" id="1130080.SAMN04488113_13916"/>
<feature type="domain" description="Protein CR006 P-loop" evidence="1">
    <location>
        <begin position="1"/>
        <end position="142"/>
    </location>
</feature>
<evidence type="ECO:0000313" key="3">
    <source>
        <dbReference type="Proteomes" id="UP000198564"/>
    </source>
</evidence>
<dbReference type="EMBL" id="FNYW01000039">
    <property type="protein sequence ID" value="SEI96733.1"/>
    <property type="molecule type" value="Genomic_DNA"/>
</dbReference>
<dbReference type="Proteomes" id="UP000198564">
    <property type="component" value="Unassembled WGS sequence"/>
</dbReference>
<evidence type="ECO:0000313" key="2">
    <source>
        <dbReference type="EMBL" id="SEI96733.1"/>
    </source>
</evidence>